<dbReference type="AlphaFoldDB" id="A0A8H5CT67"/>
<protein>
    <submittedName>
        <fullName evidence="1">Uncharacterized protein</fullName>
    </submittedName>
</protein>
<comment type="caution">
    <text evidence="1">The sequence shown here is derived from an EMBL/GenBank/DDBJ whole genome shotgun (WGS) entry which is preliminary data.</text>
</comment>
<proteinExistence type="predicted"/>
<keyword evidence="2" id="KW-1185">Reference proteome</keyword>
<sequence length="384" mass="43309">MATMTPLEAFLEVTEDYNITVYSLVSSAENYGPESVNPSRRVDSELCFPELASSSMEFATKLLGFMDISCSLADAIIKALQSLTSQSLASIEIHPYDGVLHVIEDTIETNREIRAADNEVLRKCMELPLERVEAALADETNKGIEAERELQIFEFYPDSLTTRNALPVEDCLEHRPLASKHIGLCDRPISECEELIAQVGICARLWFKPLEQHLRIFSHPLFENVNKGMVEDEVLCGKNNHLVDMATWYIKSDHMSYEELNLVFDRDVLSAIVYFAEPLPMTSGHLFNEAIRSYTSILGFTYELVALRFKLYVHIAWRIPAALLLRDPTKALQPVSNLHESLVSAQDKATTQIEKFKNLASQLKEVYPSHGNSLYPVTEEAPGH</sequence>
<reference evidence="1 2" key="1">
    <citation type="journal article" date="2020" name="ISME J.">
        <title>Uncovering the hidden diversity of litter-decomposition mechanisms in mushroom-forming fungi.</title>
        <authorList>
            <person name="Floudas D."/>
            <person name="Bentzer J."/>
            <person name="Ahren D."/>
            <person name="Johansson T."/>
            <person name="Persson P."/>
            <person name="Tunlid A."/>
        </authorList>
    </citation>
    <scope>NUCLEOTIDE SEQUENCE [LARGE SCALE GENOMIC DNA]</scope>
    <source>
        <strain evidence="1 2">CBS 146.42</strain>
    </source>
</reference>
<dbReference type="EMBL" id="JAACJO010000024">
    <property type="protein sequence ID" value="KAF5347601.1"/>
    <property type="molecule type" value="Genomic_DNA"/>
</dbReference>
<name>A0A8H5CT67_9AGAR</name>
<organism evidence="1 2">
    <name type="scientific">Leucocoprinus leucothites</name>
    <dbReference type="NCBI Taxonomy" id="201217"/>
    <lineage>
        <taxon>Eukaryota</taxon>
        <taxon>Fungi</taxon>
        <taxon>Dikarya</taxon>
        <taxon>Basidiomycota</taxon>
        <taxon>Agaricomycotina</taxon>
        <taxon>Agaricomycetes</taxon>
        <taxon>Agaricomycetidae</taxon>
        <taxon>Agaricales</taxon>
        <taxon>Agaricineae</taxon>
        <taxon>Agaricaceae</taxon>
        <taxon>Leucocoprinus</taxon>
    </lineage>
</organism>
<gene>
    <name evidence="1" type="ORF">D9756_010687</name>
</gene>
<evidence type="ECO:0000313" key="2">
    <source>
        <dbReference type="Proteomes" id="UP000559027"/>
    </source>
</evidence>
<accession>A0A8H5CT67</accession>
<evidence type="ECO:0000313" key="1">
    <source>
        <dbReference type="EMBL" id="KAF5347601.1"/>
    </source>
</evidence>
<dbReference type="Proteomes" id="UP000559027">
    <property type="component" value="Unassembled WGS sequence"/>
</dbReference>